<proteinExistence type="predicted"/>
<organism evidence="2">
    <name type="scientific">mine drainage metagenome</name>
    <dbReference type="NCBI Taxonomy" id="410659"/>
    <lineage>
        <taxon>unclassified sequences</taxon>
        <taxon>metagenomes</taxon>
        <taxon>ecological metagenomes</taxon>
    </lineage>
</organism>
<name>A0A1J5P439_9ZZZZ</name>
<accession>A0A1J5P439</accession>
<dbReference type="Pfam" id="PF18899">
    <property type="entry name" value="DUF5655"/>
    <property type="match status" value="1"/>
</dbReference>
<evidence type="ECO:0000259" key="1">
    <source>
        <dbReference type="Pfam" id="PF18899"/>
    </source>
</evidence>
<evidence type="ECO:0000313" key="2">
    <source>
        <dbReference type="EMBL" id="OIQ66313.1"/>
    </source>
</evidence>
<feature type="domain" description="DUF5655" evidence="1">
    <location>
        <begin position="27"/>
        <end position="135"/>
    </location>
</feature>
<sequence>MWTCPLCNQQFVNTNQVHSCRDKALADFLNGKSQHTLELFDHLVNEYQKIGEIKIHPTKSMISIGARTRFAYVILLGKNFIDIVFPFKQAHSDNLCFNKIKPVPGSNDYNHHLRIYFKDDINDEVRMYMKMAYDNGN</sequence>
<dbReference type="EMBL" id="MLJW01006691">
    <property type="protein sequence ID" value="OIQ66313.1"/>
    <property type="molecule type" value="Genomic_DNA"/>
</dbReference>
<comment type="caution">
    <text evidence="2">The sequence shown here is derived from an EMBL/GenBank/DDBJ whole genome shotgun (WGS) entry which is preliminary data.</text>
</comment>
<protein>
    <recommendedName>
        <fullName evidence="1">DUF5655 domain-containing protein</fullName>
    </recommendedName>
</protein>
<reference evidence="2" key="1">
    <citation type="submission" date="2016-10" db="EMBL/GenBank/DDBJ databases">
        <title>Sequence of Gallionella enrichment culture.</title>
        <authorList>
            <person name="Poehlein A."/>
            <person name="Muehling M."/>
            <person name="Daniel R."/>
        </authorList>
    </citation>
    <scope>NUCLEOTIDE SEQUENCE</scope>
</reference>
<dbReference type="AlphaFoldDB" id="A0A1J5P439"/>
<gene>
    <name evidence="2" type="ORF">GALL_521180</name>
</gene>
<dbReference type="InterPro" id="IPR043714">
    <property type="entry name" value="DUF5655"/>
</dbReference>